<dbReference type="GO" id="GO:0005829">
    <property type="term" value="C:cytosol"/>
    <property type="evidence" value="ECO:0007669"/>
    <property type="project" value="TreeGrafter"/>
</dbReference>
<dbReference type="GO" id="GO:0032264">
    <property type="term" value="P:IMP salvage"/>
    <property type="evidence" value="ECO:0007669"/>
    <property type="project" value="UniProtKB-UniPathway"/>
</dbReference>
<sequence length="648" mass="74962">MFAGANESKRWLRDNRILLRAAKDLEERRSHYEPSLGPGIPDDVDHLFNLEENDFVPHFQRVSISGEDTSGVPLEDLQQASQLLVQALAIREKYMNNSKQSFPSITSRFLRSIDKRPISSDDEVQHDDRKAIAATFVRDMNLLCTMIADGPLKSFCYRRLSYLSSKFQLHVLLNELRELASQKAVPHRDFYNIRKVDTHIHAASCMNQKHLLRFIKKTLKNHADEIVTCSKNGETMTLREVFQSMNLTTYDLSVDMLDVHADRNTFHRFDKFNAKYNPIGESRLREVFLKTDNYLNGKFFASIIKEVASDLEESKYQNAELRLSIYGKSPEEWDKLAKWAIQSDVYSDNVRWLIQIPRLYDIFKLNKLMTNFQEILNNIFLPLFEVTNDGNSHPELHKFLQYVIGFDSVDDESKPENPLFDKDVCPPAEWDDIENPPYGYYQYYTYANMTVLNHFRAEKGLNTFVLRPHCGEAGPIQHLVCGYMMAENISHGLLLRKVPVLQYLYYLAQIGIAMSPLSNNSLFLNYHRNPLPEYLARGLCISLSTDDPLQFHFTKEPLMEEYSIAAQVWKLSSCDMCELARNSVLMSGFPHKSKQYWLGPNYTKEGVAGNDITRTNVPDIRVAYRYETLVDELSNIFKVAEKPEAVPF</sequence>
<comment type="pathway">
    <text evidence="2">Purine metabolism; IMP biosynthesis via salvage pathway; IMP from AMP: step 1/1.</text>
</comment>
<dbReference type="SUPFAM" id="SSF51556">
    <property type="entry name" value="Metallo-dependent hydrolases"/>
    <property type="match status" value="1"/>
</dbReference>
<dbReference type="Proteomes" id="UP000655588">
    <property type="component" value="Unassembled WGS sequence"/>
</dbReference>
<evidence type="ECO:0000256" key="8">
    <source>
        <dbReference type="ARBA" id="ARBA00054146"/>
    </source>
</evidence>
<keyword evidence="5 9" id="KW-0378">Hydrolase</keyword>
<evidence type="ECO:0000256" key="6">
    <source>
        <dbReference type="ARBA" id="ARBA00022833"/>
    </source>
</evidence>
<evidence type="ECO:0000256" key="7">
    <source>
        <dbReference type="ARBA" id="ARBA00023080"/>
    </source>
</evidence>
<name>A0A833R6X0_9HYME</name>
<dbReference type="EMBL" id="WNWW01000715">
    <property type="protein sequence ID" value="KAF3422419.1"/>
    <property type="molecule type" value="Genomic_DNA"/>
</dbReference>
<evidence type="ECO:0000256" key="3">
    <source>
        <dbReference type="ARBA" id="ARBA00006676"/>
    </source>
</evidence>
<evidence type="ECO:0000256" key="5">
    <source>
        <dbReference type="ARBA" id="ARBA00022801"/>
    </source>
</evidence>
<dbReference type="PIRSF" id="PIRSF001251">
    <property type="entry name" value="AMP_deaminase_met"/>
    <property type="match status" value="1"/>
</dbReference>
<keyword evidence="11" id="KW-1185">Reference proteome</keyword>
<evidence type="ECO:0000256" key="4">
    <source>
        <dbReference type="ARBA" id="ARBA00022723"/>
    </source>
</evidence>
<dbReference type="FunFam" id="4.10.800.20:FF:000001">
    <property type="entry name" value="AMP deaminase"/>
    <property type="match status" value="1"/>
</dbReference>
<comment type="catalytic activity">
    <reaction evidence="9">
        <text>AMP + H2O + H(+) = IMP + NH4(+)</text>
        <dbReference type="Rhea" id="RHEA:14777"/>
        <dbReference type="ChEBI" id="CHEBI:15377"/>
        <dbReference type="ChEBI" id="CHEBI:15378"/>
        <dbReference type="ChEBI" id="CHEBI:28938"/>
        <dbReference type="ChEBI" id="CHEBI:58053"/>
        <dbReference type="ChEBI" id="CHEBI:456215"/>
        <dbReference type="EC" id="3.5.4.6"/>
    </reaction>
</comment>
<dbReference type="GO" id="GO:0003876">
    <property type="term" value="F:AMP deaminase activity"/>
    <property type="evidence" value="ECO:0007669"/>
    <property type="project" value="UniProtKB-EC"/>
</dbReference>
<dbReference type="CDD" id="cd01319">
    <property type="entry name" value="AMPD"/>
    <property type="match status" value="1"/>
</dbReference>
<dbReference type="InterPro" id="IPR006650">
    <property type="entry name" value="A/AMP_deam_AS"/>
</dbReference>
<keyword evidence="4 9" id="KW-0479">Metal-binding</keyword>
<proteinExistence type="inferred from homology"/>
<gene>
    <name evidence="10" type="ORF">E2986_11305</name>
</gene>
<comment type="function">
    <text evidence="8">AMP deaminase plays a critical role in energy metabolism. Catalyzes the deamination of AMP to IMP and plays an important role in the purine nucleotide cycle.</text>
</comment>
<dbReference type="InterPro" id="IPR032466">
    <property type="entry name" value="Metal_Hydrolase"/>
</dbReference>
<dbReference type="EC" id="3.5.4.6" evidence="9"/>
<accession>A0A833R6X0</accession>
<dbReference type="InterPro" id="IPR006329">
    <property type="entry name" value="AMPD"/>
</dbReference>
<evidence type="ECO:0000256" key="9">
    <source>
        <dbReference type="PIRNR" id="PIRNR001251"/>
    </source>
</evidence>
<dbReference type="AlphaFoldDB" id="A0A833R6X0"/>
<dbReference type="NCBIfam" id="TIGR01429">
    <property type="entry name" value="AMP_deaminase"/>
    <property type="match status" value="1"/>
</dbReference>
<dbReference type="GO" id="GO:0046872">
    <property type="term" value="F:metal ion binding"/>
    <property type="evidence" value="ECO:0007669"/>
    <property type="project" value="UniProtKB-KW"/>
</dbReference>
<comment type="caution">
    <text evidence="10">The sequence shown here is derived from an EMBL/GenBank/DDBJ whole genome shotgun (WGS) entry which is preliminary data.</text>
</comment>
<comment type="similarity">
    <text evidence="3 9">Belongs to the metallo-dependent hydrolases superfamily. Adenosine and AMP deaminases family.</text>
</comment>
<comment type="cofactor">
    <cofactor evidence="1 9">
        <name>Zn(2+)</name>
        <dbReference type="ChEBI" id="CHEBI:29105"/>
    </cofactor>
</comment>
<dbReference type="PANTHER" id="PTHR11359">
    <property type="entry name" value="AMP DEAMINASE"/>
    <property type="match status" value="1"/>
</dbReference>
<dbReference type="Pfam" id="PF19326">
    <property type="entry name" value="AMP_deaminase"/>
    <property type="match status" value="2"/>
</dbReference>
<keyword evidence="7" id="KW-0546">Nucleotide metabolism</keyword>
<protein>
    <recommendedName>
        <fullName evidence="9">AMP deaminase</fullName>
        <ecNumber evidence="9">3.5.4.6</ecNumber>
    </recommendedName>
</protein>
<evidence type="ECO:0000256" key="1">
    <source>
        <dbReference type="ARBA" id="ARBA00001947"/>
    </source>
</evidence>
<dbReference type="PROSITE" id="PS00485">
    <property type="entry name" value="A_DEAMINASE"/>
    <property type="match status" value="1"/>
</dbReference>
<dbReference type="GO" id="GO:0046033">
    <property type="term" value="P:AMP metabolic process"/>
    <property type="evidence" value="ECO:0007669"/>
    <property type="project" value="TreeGrafter"/>
</dbReference>
<evidence type="ECO:0000256" key="2">
    <source>
        <dbReference type="ARBA" id="ARBA00004955"/>
    </source>
</evidence>
<evidence type="ECO:0000313" key="10">
    <source>
        <dbReference type="EMBL" id="KAF3422419.1"/>
    </source>
</evidence>
<dbReference type="PANTHER" id="PTHR11359:SF0">
    <property type="entry name" value="AMP DEAMINASE"/>
    <property type="match status" value="1"/>
</dbReference>
<dbReference type="Gene3D" id="4.10.800.20">
    <property type="match status" value="1"/>
</dbReference>
<dbReference type="UniPathway" id="UPA00591">
    <property type="reaction ID" value="UER00663"/>
</dbReference>
<evidence type="ECO:0000313" key="11">
    <source>
        <dbReference type="Proteomes" id="UP000655588"/>
    </source>
</evidence>
<keyword evidence="6" id="KW-0862">Zinc</keyword>
<dbReference type="Gene3D" id="3.20.20.140">
    <property type="entry name" value="Metal-dependent hydrolases"/>
    <property type="match status" value="1"/>
</dbReference>
<dbReference type="FunFam" id="3.20.20.140:FF:000035">
    <property type="entry name" value="Probable amp deaminase"/>
    <property type="match status" value="1"/>
</dbReference>
<reference evidence="10" key="1">
    <citation type="submission" date="2019-11" db="EMBL/GenBank/DDBJ databases">
        <title>The nuclear and mitochondrial genomes of Frieseomelitta varia - a highly eusocial stingless bee (Meliponini) with a permanently sterile worker caste.</title>
        <authorList>
            <person name="Freitas F.C.P."/>
            <person name="Lourenco A.P."/>
            <person name="Nunes F.M.F."/>
            <person name="Paschoal A.R."/>
            <person name="Abreu F.C.P."/>
            <person name="Barbin F.O."/>
            <person name="Bataglia L."/>
            <person name="Cardoso-Junior C.A.M."/>
            <person name="Cervoni M.S."/>
            <person name="Silva S.R."/>
            <person name="Dalarmi F."/>
            <person name="Del Lama M.A."/>
            <person name="Depintor T.S."/>
            <person name="Ferreira K.M."/>
            <person name="Goria P.S."/>
            <person name="Jaskot M.C."/>
            <person name="Lago D.C."/>
            <person name="Luna-Lucena D."/>
            <person name="Moda L.M."/>
            <person name="Nascimento L."/>
            <person name="Pedrino M."/>
            <person name="Rabico F.O."/>
            <person name="Sanches F.C."/>
            <person name="Santos D.E."/>
            <person name="Santos C.G."/>
            <person name="Vieira J."/>
            <person name="Lopes T.F."/>
            <person name="Barchuk A.R."/>
            <person name="Hartfelder K."/>
            <person name="Simoes Z.L.P."/>
            <person name="Bitondi M.M.G."/>
            <person name="Pinheiro D.G."/>
        </authorList>
    </citation>
    <scope>NUCLEOTIDE SEQUENCE</scope>
    <source>
        <strain evidence="10">USP_RPSP 00005682</strain>
        <tissue evidence="10">Whole individual</tissue>
    </source>
</reference>
<organism evidence="10 11">
    <name type="scientific">Frieseomelitta varia</name>
    <dbReference type="NCBI Taxonomy" id="561572"/>
    <lineage>
        <taxon>Eukaryota</taxon>
        <taxon>Metazoa</taxon>
        <taxon>Ecdysozoa</taxon>
        <taxon>Arthropoda</taxon>
        <taxon>Hexapoda</taxon>
        <taxon>Insecta</taxon>
        <taxon>Pterygota</taxon>
        <taxon>Neoptera</taxon>
        <taxon>Endopterygota</taxon>
        <taxon>Hymenoptera</taxon>
        <taxon>Apocrita</taxon>
        <taxon>Aculeata</taxon>
        <taxon>Apoidea</taxon>
        <taxon>Anthophila</taxon>
        <taxon>Apidae</taxon>
        <taxon>Frieseomelitta</taxon>
    </lineage>
</organism>